<dbReference type="Proteomes" id="UP001202328">
    <property type="component" value="Unassembled WGS sequence"/>
</dbReference>
<dbReference type="AlphaFoldDB" id="A0AAD4XUR8"/>
<reference evidence="2" key="1">
    <citation type="submission" date="2022-04" db="EMBL/GenBank/DDBJ databases">
        <title>A functionally conserved STORR gene fusion in Papaver species that diverged 16.8 million years ago.</title>
        <authorList>
            <person name="Catania T."/>
        </authorList>
    </citation>
    <scope>NUCLEOTIDE SEQUENCE</scope>
    <source>
        <strain evidence="2">S-188037</strain>
    </source>
</reference>
<dbReference type="PANTHER" id="PTHR33889">
    <property type="entry name" value="OS04G0681850 PROTEIN"/>
    <property type="match status" value="1"/>
</dbReference>
<evidence type="ECO:0000256" key="1">
    <source>
        <dbReference type="SAM" id="MobiDB-lite"/>
    </source>
</evidence>
<comment type="caution">
    <text evidence="2">The sequence shown here is derived from an EMBL/GenBank/DDBJ whole genome shotgun (WGS) entry which is preliminary data.</text>
</comment>
<proteinExistence type="predicted"/>
<feature type="compositionally biased region" description="Polar residues" evidence="1">
    <location>
        <begin position="51"/>
        <end position="62"/>
    </location>
</feature>
<evidence type="ECO:0000313" key="2">
    <source>
        <dbReference type="EMBL" id="KAI3946827.1"/>
    </source>
</evidence>
<dbReference type="EMBL" id="JAJJMB010003633">
    <property type="protein sequence ID" value="KAI3946827.1"/>
    <property type="molecule type" value="Genomic_DNA"/>
</dbReference>
<sequence>MDSVGEEITEPYTTLSFHDSDGEEITEPYSNLSYHDEEAISSSDEDINSCDGDTTSNDEGMISNDSEMMISNTIERKTRELKNDKRLAVYQFLLKEMQNGKVKRGSIPKATRIFKISISTVELSSRKPTRVGRKRIEIDRNMVLEIPYCRRTNIRTFVEAAEMEKSTLHRRIK</sequence>
<dbReference type="PANTHER" id="PTHR33889:SF1">
    <property type="entry name" value="OS03G0834800 PROTEIN"/>
    <property type="match status" value="1"/>
</dbReference>
<accession>A0AAD4XUR8</accession>
<evidence type="ECO:0000313" key="3">
    <source>
        <dbReference type="Proteomes" id="UP001202328"/>
    </source>
</evidence>
<keyword evidence="3" id="KW-1185">Reference proteome</keyword>
<feature type="region of interest" description="Disordered" evidence="1">
    <location>
        <begin position="1"/>
        <end position="62"/>
    </location>
</feature>
<organism evidence="2 3">
    <name type="scientific">Papaver atlanticum</name>
    <dbReference type="NCBI Taxonomy" id="357466"/>
    <lineage>
        <taxon>Eukaryota</taxon>
        <taxon>Viridiplantae</taxon>
        <taxon>Streptophyta</taxon>
        <taxon>Embryophyta</taxon>
        <taxon>Tracheophyta</taxon>
        <taxon>Spermatophyta</taxon>
        <taxon>Magnoliopsida</taxon>
        <taxon>Ranunculales</taxon>
        <taxon>Papaveraceae</taxon>
        <taxon>Papaveroideae</taxon>
        <taxon>Papaver</taxon>
    </lineage>
</organism>
<protein>
    <submittedName>
        <fullName evidence="2">Uncharacterized protein</fullName>
    </submittedName>
</protein>
<gene>
    <name evidence="2" type="ORF">MKW98_003390</name>
</gene>
<name>A0AAD4XUR8_9MAGN</name>